<dbReference type="Pfam" id="PF25156">
    <property type="entry name" value="PNGase_A_C"/>
    <property type="match status" value="1"/>
</dbReference>
<evidence type="ECO:0000256" key="11">
    <source>
        <dbReference type="ARBA" id="ARBA00023054"/>
    </source>
</evidence>
<dbReference type="PROSITE" id="PS51194">
    <property type="entry name" value="HELICASE_CTER"/>
    <property type="match status" value="1"/>
</dbReference>
<dbReference type="RefSeq" id="XP_070893445.1">
    <property type="nucleotide sequence ID" value="XM_071043621.1"/>
</dbReference>
<dbReference type="InterPro" id="IPR013083">
    <property type="entry name" value="Znf_RING/FYVE/PHD"/>
</dbReference>
<dbReference type="SUPFAM" id="SSF52540">
    <property type="entry name" value="P-loop containing nucleoside triphosphate hydrolases"/>
    <property type="match status" value="2"/>
</dbReference>
<keyword evidence="7" id="KW-0378">Hydrolase</keyword>
<dbReference type="InterPro" id="IPR000330">
    <property type="entry name" value="SNF2_N"/>
</dbReference>
<dbReference type="Pfam" id="PF07798">
    <property type="entry name" value="CCDC90-like"/>
    <property type="match status" value="1"/>
</dbReference>
<evidence type="ECO:0000259" key="16">
    <source>
        <dbReference type="PROSITE" id="PS50089"/>
    </source>
</evidence>
<evidence type="ECO:0000256" key="8">
    <source>
        <dbReference type="ARBA" id="ARBA00022833"/>
    </source>
</evidence>
<dbReference type="Pfam" id="PF00176">
    <property type="entry name" value="SNF2-rel_dom"/>
    <property type="match status" value="1"/>
</dbReference>
<accession>A0ABR4JGS3</accession>
<evidence type="ECO:0000256" key="3">
    <source>
        <dbReference type="ARBA" id="ARBA00022692"/>
    </source>
</evidence>
<evidence type="ECO:0000313" key="18">
    <source>
        <dbReference type="EMBL" id="KAL2839239.1"/>
    </source>
</evidence>
<dbReference type="InterPro" id="IPR038718">
    <property type="entry name" value="SNF2-like_sf"/>
</dbReference>
<reference evidence="18 19" key="1">
    <citation type="submission" date="2024-07" db="EMBL/GenBank/DDBJ databases">
        <title>Section-level genome sequencing and comparative genomics of Aspergillus sections Usti and Cavernicolus.</title>
        <authorList>
            <consortium name="Lawrence Berkeley National Laboratory"/>
            <person name="Nybo J.L."/>
            <person name="Vesth T.C."/>
            <person name="Theobald S."/>
            <person name="Frisvad J.C."/>
            <person name="Larsen T.O."/>
            <person name="Kjaerboelling I."/>
            <person name="Rothschild-Mancinelli K."/>
            <person name="Lyhne E.K."/>
            <person name="Kogle M.E."/>
            <person name="Barry K."/>
            <person name="Clum A."/>
            <person name="Na H."/>
            <person name="Ledsgaard L."/>
            <person name="Lin J."/>
            <person name="Lipzen A."/>
            <person name="Kuo A."/>
            <person name="Riley R."/>
            <person name="Mondo S."/>
            <person name="LaButti K."/>
            <person name="Haridas S."/>
            <person name="Pangalinan J."/>
            <person name="Salamov A.A."/>
            <person name="Simmons B.A."/>
            <person name="Magnuson J.K."/>
            <person name="Chen J."/>
            <person name="Drula E."/>
            <person name="Henrissat B."/>
            <person name="Wiebenga A."/>
            <person name="Lubbers R.J."/>
            <person name="Gomes A.C."/>
            <person name="Macurrencykelacurrency M.R."/>
            <person name="Stajich J."/>
            <person name="Grigoriev I.V."/>
            <person name="Mortensen U.H."/>
            <person name="De vries R.P."/>
            <person name="Baker S.E."/>
            <person name="Andersen M.R."/>
        </authorList>
    </citation>
    <scope>NUCLEOTIDE SEQUENCE [LARGE SCALE GENOMIC DNA]</scope>
    <source>
        <strain evidence="18 19">CBS 756.74</strain>
    </source>
</reference>
<evidence type="ECO:0000256" key="14">
    <source>
        <dbReference type="PROSITE-ProRule" id="PRU00175"/>
    </source>
</evidence>
<keyword evidence="5" id="KW-0547">Nucleotide-binding</keyword>
<dbReference type="PROSITE" id="PS00518">
    <property type="entry name" value="ZF_RING_1"/>
    <property type="match status" value="1"/>
</dbReference>
<evidence type="ECO:0000256" key="12">
    <source>
        <dbReference type="ARBA" id="ARBA00023128"/>
    </source>
</evidence>
<dbReference type="PANTHER" id="PTHR45865:SF1">
    <property type="entry name" value="E3 UBIQUITIN-PROTEIN LIGASE SHPRH"/>
    <property type="match status" value="1"/>
</dbReference>
<dbReference type="Pfam" id="PF00271">
    <property type="entry name" value="Helicase_C"/>
    <property type="match status" value="1"/>
</dbReference>
<dbReference type="InterPro" id="IPR056948">
    <property type="entry name" value="PNGaseA_N"/>
</dbReference>
<evidence type="ECO:0000256" key="6">
    <source>
        <dbReference type="ARBA" id="ARBA00022771"/>
    </source>
</evidence>
<keyword evidence="13" id="KW-0472">Membrane</keyword>
<feature type="domain" description="RING-type" evidence="16">
    <location>
        <begin position="1951"/>
        <end position="1989"/>
    </location>
</feature>
<feature type="region of interest" description="Disordered" evidence="15">
    <location>
        <begin position="2198"/>
        <end position="2217"/>
    </location>
</feature>
<evidence type="ECO:0000313" key="19">
    <source>
        <dbReference type="Proteomes" id="UP001610444"/>
    </source>
</evidence>
<evidence type="ECO:0000256" key="15">
    <source>
        <dbReference type="SAM" id="MobiDB-lite"/>
    </source>
</evidence>
<keyword evidence="12" id="KW-0496">Mitochondrion</keyword>
<evidence type="ECO:0000256" key="13">
    <source>
        <dbReference type="ARBA" id="ARBA00023136"/>
    </source>
</evidence>
<gene>
    <name evidence="18" type="ORF">BJX68DRAFT_258945</name>
</gene>
<dbReference type="SUPFAM" id="SSF57850">
    <property type="entry name" value="RING/U-box"/>
    <property type="match status" value="1"/>
</dbReference>
<dbReference type="PANTHER" id="PTHR45865">
    <property type="entry name" value="E3 UBIQUITIN-PROTEIN LIGASE SHPRH FAMILY MEMBER"/>
    <property type="match status" value="1"/>
</dbReference>
<evidence type="ECO:0000256" key="1">
    <source>
        <dbReference type="ARBA" id="ARBA00004173"/>
    </source>
</evidence>
<comment type="caution">
    <text evidence="18">The sequence shown here is derived from an EMBL/GenBank/DDBJ whole genome shotgun (WGS) entry which is preliminary data.</text>
</comment>
<keyword evidence="19" id="KW-1185">Reference proteome</keyword>
<dbReference type="InterPro" id="IPR018957">
    <property type="entry name" value="Znf_C3HC4_RING-type"/>
</dbReference>
<dbReference type="Gene3D" id="1.20.5.340">
    <property type="match status" value="1"/>
</dbReference>
<feature type="compositionally biased region" description="Polar residues" evidence="15">
    <location>
        <begin position="1549"/>
        <end position="1558"/>
    </location>
</feature>
<dbReference type="InterPro" id="IPR049730">
    <property type="entry name" value="SNF2/RAD54-like_C"/>
</dbReference>
<protein>
    <submittedName>
        <fullName evidence="18">Peptide N-acetyl-beta-D-glucosaminyl asparaginase amidase A-domain-containing protein</fullName>
    </submittedName>
</protein>
<dbReference type="Pfam" id="PF00097">
    <property type="entry name" value="zf-C3HC4"/>
    <property type="match status" value="1"/>
</dbReference>
<dbReference type="InterPro" id="IPR052583">
    <property type="entry name" value="ATP-helicase/E3_Ub-Ligase"/>
</dbReference>
<evidence type="ECO:0000256" key="5">
    <source>
        <dbReference type="ARBA" id="ARBA00022741"/>
    </source>
</evidence>
<keyword evidence="3" id="KW-0812">Transmembrane</keyword>
<feature type="region of interest" description="Disordered" evidence="15">
    <location>
        <begin position="1549"/>
        <end position="1579"/>
    </location>
</feature>
<dbReference type="Proteomes" id="UP001610444">
    <property type="component" value="Unassembled WGS sequence"/>
</dbReference>
<feature type="region of interest" description="Disordered" evidence="15">
    <location>
        <begin position="853"/>
        <end position="874"/>
    </location>
</feature>
<dbReference type="GeneID" id="98158785"/>
<evidence type="ECO:0000256" key="7">
    <source>
        <dbReference type="ARBA" id="ARBA00022801"/>
    </source>
</evidence>
<keyword evidence="4" id="KW-0479">Metal-binding</keyword>
<dbReference type="PROSITE" id="PS50089">
    <property type="entry name" value="ZF_RING_2"/>
    <property type="match status" value="1"/>
</dbReference>
<keyword evidence="8" id="KW-0862">Zinc</keyword>
<feature type="compositionally biased region" description="Polar residues" evidence="15">
    <location>
        <begin position="20"/>
        <end position="33"/>
    </location>
</feature>
<evidence type="ECO:0000256" key="2">
    <source>
        <dbReference type="ARBA" id="ARBA00004370"/>
    </source>
</evidence>
<keyword evidence="6 14" id="KW-0863">Zinc-finger</keyword>
<feature type="domain" description="Helicase C-terminal" evidence="17">
    <location>
        <begin position="2055"/>
        <end position="2210"/>
    </location>
</feature>
<proteinExistence type="predicted"/>
<organism evidence="18 19">
    <name type="scientific">Aspergillus pseudodeflectus</name>
    <dbReference type="NCBI Taxonomy" id="176178"/>
    <lineage>
        <taxon>Eukaryota</taxon>
        <taxon>Fungi</taxon>
        <taxon>Dikarya</taxon>
        <taxon>Ascomycota</taxon>
        <taxon>Pezizomycotina</taxon>
        <taxon>Eurotiomycetes</taxon>
        <taxon>Eurotiomycetidae</taxon>
        <taxon>Eurotiales</taxon>
        <taxon>Aspergillaceae</taxon>
        <taxon>Aspergillus</taxon>
        <taxon>Aspergillus subgen. Nidulantes</taxon>
    </lineage>
</organism>
<dbReference type="InterPro" id="IPR027417">
    <property type="entry name" value="P-loop_NTPase"/>
</dbReference>
<dbReference type="InterPro" id="IPR014001">
    <property type="entry name" value="Helicase_ATP-bd"/>
</dbReference>
<evidence type="ECO:0000256" key="10">
    <source>
        <dbReference type="ARBA" id="ARBA00022989"/>
    </source>
</evidence>
<keyword evidence="9" id="KW-0067">ATP-binding</keyword>
<dbReference type="Gene3D" id="3.30.40.10">
    <property type="entry name" value="Zinc/RING finger domain, C3HC4 (zinc finger)"/>
    <property type="match status" value="1"/>
</dbReference>
<keyword evidence="10" id="KW-1133">Transmembrane helix</keyword>
<dbReference type="Pfam" id="PF12222">
    <property type="entry name" value="PNGaseA"/>
    <property type="match status" value="1"/>
</dbReference>
<dbReference type="InterPro" id="IPR001841">
    <property type="entry name" value="Znf_RING"/>
</dbReference>
<dbReference type="EMBL" id="JBFXLR010000076">
    <property type="protein sequence ID" value="KAL2839239.1"/>
    <property type="molecule type" value="Genomic_DNA"/>
</dbReference>
<evidence type="ECO:0000256" key="4">
    <source>
        <dbReference type="ARBA" id="ARBA00022723"/>
    </source>
</evidence>
<dbReference type="InterPro" id="IPR001650">
    <property type="entry name" value="Helicase_C-like"/>
</dbReference>
<dbReference type="SMART" id="SM00184">
    <property type="entry name" value="RING"/>
    <property type="match status" value="1"/>
</dbReference>
<feature type="region of interest" description="Disordered" evidence="15">
    <location>
        <begin position="18"/>
        <end position="43"/>
    </location>
</feature>
<name>A0ABR4JGS3_9EURO</name>
<dbReference type="InterPro" id="IPR024461">
    <property type="entry name" value="CCDC90-like"/>
</dbReference>
<keyword evidence="11" id="KW-0175">Coiled coil</keyword>
<comment type="subcellular location">
    <subcellularLocation>
        <location evidence="2">Membrane</location>
    </subcellularLocation>
    <subcellularLocation>
        <location evidence="1">Mitochondrion</location>
    </subcellularLocation>
</comment>
<dbReference type="Gene3D" id="3.40.50.10810">
    <property type="entry name" value="Tandem AAA-ATPase domain"/>
    <property type="match status" value="1"/>
</dbReference>
<dbReference type="CDD" id="cd18793">
    <property type="entry name" value="SF2_C_SNF"/>
    <property type="match status" value="1"/>
</dbReference>
<dbReference type="InterPro" id="IPR059033">
    <property type="entry name" value="C144_05_dom"/>
</dbReference>
<dbReference type="Gene3D" id="3.40.50.300">
    <property type="entry name" value="P-loop containing nucleotide triphosphate hydrolases"/>
    <property type="match status" value="1"/>
</dbReference>
<dbReference type="SMART" id="SM00487">
    <property type="entry name" value="DEXDc"/>
    <property type="match status" value="1"/>
</dbReference>
<evidence type="ECO:0000256" key="9">
    <source>
        <dbReference type="ARBA" id="ARBA00022840"/>
    </source>
</evidence>
<evidence type="ECO:0000259" key="17">
    <source>
        <dbReference type="PROSITE" id="PS51194"/>
    </source>
</evidence>
<dbReference type="InterPro" id="IPR017907">
    <property type="entry name" value="Znf_RING_CS"/>
</dbReference>
<dbReference type="Pfam" id="PF26021">
    <property type="entry name" value="Ferritin_C144_05"/>
    <property type="match status" value="1"/>
</dbReference>
<sequence length="2301" mass="259803">MAPQKSVAEVPRSILPRLTWNGSSTRTSLTASHSPPLPVGRKQKQRTQGWTALTWQTQVPLPAHHPAAFYTTSRESATSTSIVRRFPRSALITTKTQLTQPAGNPVRHNGVYVATFNPARRAFHATASRERDHHFDTLKFVQRLKAEGFSEEQAVAMMRVLNDVIQESIQNLTRTMVLREDTERSAYTQKVDFAKLRSELLNADSTEAQLTRSSHEKIAADLAKLNSRLRDEIGRTQASVRLDLNLEKGRIREEANSQEMRIKETETRIEQEVAGLRERVEAVKFSTLQWLMGVCTGTAALILGAWRLLIFLFFCTPVYQPVHPKHDDGILCDEEVLLVDHVFGFSYGHPFVGYYEPPQCEFDTVRINLTVTSRGRQFDRLAHMYLGDIEVFRTSTAEPTANGIIWTYVKDMSQYTALWKEQQKVIFDLGNLVNDIYTGSFNVSVTARFSKEENVRTPSMVLPISAQNSAHNSSSAFMVPAQEAKVAHALDPRTSRAVVSVSACGQSTEEFWWSNVFSSDTDAFDAAVGELYGYSPFREIQLYIDGALAGVVWPFPVIFTGGVSPGFWRPLVGIDTFDLRSPEIDISPFLPLITDGASHSFELKVVGLEVLDSGEAVISNRVGSYWVVSGNIFLYLDHSADEKFPRNVMFGQAPEVTAPAPTLTTTRNLIQNQTGFNESLAYSVRAERTLTIKSNEFVWSQNLSFSNIGLFNQQGLSQQTQQQTSGIALSGRLGDGSNLNEINFEYPLRVNTTYGHPNDGLSIDAWLQRGLKMASRTGMPGISTYTLASGPFHLRTRQWGQSSYRSNASSRNSTSFGDTSELFESNAVGAFYQRSVRAVNGSPVPDAITQAFARNTENESKGPLNKRRKTSGARSLRQINGSLASHVPNGYIPLARFNLQLEFSYTNSSLDSWSAFAGDGDGVPVLLKVSRPHPTEGEQITNDYVLLELETMQERETIFIDTCTDPDILGLGKHLEIASGLQCADRYHSAKLPTACYQSTLRCLGDLTSYRLETIILWKESLDIFDRHKLSGPALQAFSAYALQAEVNGSSLLKHRGRNRNTSGEEWTPRDFYNNVHVPPDTPSLSAPIKCDMVECELFPFQRRAVRWLLKREGKELNEEGQLVSVPAAPENKLPESFVQITDADGETYLSSWWDVNDHLKGGILAEEMGLGKTVEMITLMCLNRRVLRPEETFAGLGSGSLRPSVATLIITPPVILEQWKQEIELHAPRLQVFHYTGIHRHQTLSDRELIELMADNDVVLTTYNVLAREIHYAGDAPKRNLRHEKRFEARKSPLVKISWWRVCLDEAQMIESGVSNAAKVARLIPRQMAWAVTGTPLRKDITDLLGLLLFLQYEPFCGFIWKTLCADFKPILSRIVNTLTLRHSKDLIRKELHLPPQKRVVITVPFTAVEEQHYRQLFEEMCDECGLDTTGSPRSNEWDPNDPGVIEKMRSWLVRLRQSCLYTAGNRRKGFATNNGPLRSVNEVLEVMIDQNDALLHAEERSLLLSQLRRGQLLENAKRKKEALDLWKTSLDRANVIVQQCRERLQLEQSKQQTPVTNGDWKRAGSASDDEGEETEKNPRLNAFRQRLRAALEVQHISVFFTGNAYYQIKSDTELTNPDSEEFQALAKLEEEAYARAKLIRQEMLAEISRKAKRYVKKIKEKSARQEFVAIPEMNPRLYSKGLESRRVLDRLETFCNMMNEHAIQYSEWRQKMVELLSQSLIDQEDDSELEGDEYEKSTKHQDEMYVYMEALRAMFADRHDSLTGQKNVLIAHEVKMATAQAQKGEGPSPPLYLEVMEKRSRLKPGPDLGSLRGVITELRSLGTSLEWQANEGSSRARSELEVLTMVLQNVVQISTEQTKTASNIEKEVEMFRDTMNHRLEYYRQLQQISDTVAPYDEESAGKPLDHELFNSKLEQEEAFDEKISSLRAKGRYLIHLRDESGADETSKICIICQTGFEIGVLTVCGHKYCKDCLRLWWRQHRTCPVCKMRLKANDFHQITYKPQEFVVQEEKSSQSLDLGRQSHNSIYTDIGSGTLHEIKNIDLKDSFGTKIDTLARHILWLREHDPGAQSIVFSQYKSFLEYLANAFKRFKIGYSSVDEPDGISRFKGDPGIECFLLHAKAHSSGLNLINATHVFLCEPLINTAIELQAIARVHRIGQHRPTTVWMYLVSDTVEQSIYDISVSRRLDHILEKEREKRDTDLPKSNGLNGNGTNGAGVEDLSEVAIDSANSLEMQDAPLAKLMEGGAFGGELVKKDDLWRCLFGNPMQQQAKTDSLDAGSDVSRFLRAEAAEQRRINGQA</sequence>